<feature type="region of interest" description="Disordered" evidence="1">
    <location>
        <begin position="1"/>
        <end position="23"/>
    </location>
</feature>
<comment type="caution">
    <text evidence="2">The sequence shown here is derived from an EMBL/GenBank/DDBJ whole genome shotgun (WGS) entry which is preliminary data.</text>
</comment>
<sequence length="415" mass="44010">MHVTFEPERPEEARGDQFETATPVRVEDIVVEKEEETEESVTPFDYGVIEIHTEEMPTEETSDAVTHTPDTYPDEVTDMVPYVFTDFDRVTTQEPDDQTTTTTPYTPHISSPAPTTPSGPVLPGVSQPVSGVVSVYEDMEGSASVGTDGAMQEGSADDVPPTPTSDSQLGVMTDETEIGGTEPPTFVPDTESRETTTQTQTEDFEGSASGEDEASGQEPPETPGLTSTVPPIHSTLHTQPPQPAAGTEVTEVPVVLPAVETAAETGSGAEQPSGEGEVSGEQGDVVDLPGEQYDHWRPNQPDSFFQSGEDCVVMITTRGEDSGTACPATILTLHLQEETEASSGPPTIGCGPSDQWDTPKSPAQATAGAGCANLLCLIARPETGWPVRLESCRAEIAIKGASRCQEKTMLTQDLA</sequence>
<accession>A0AAD3RKD9</accession>
<evidence type="ECO:0000256" key="1">
    <source>
        <dbReference type="SAM" id="MobiDB-lite"/>
    </source>
</evidence>
<evidence type="ECO:0000313" key="3">
    <source>
        <dbReference type="Proteomes" id="UP001279410"/>
    </source>
</evidence>
<dbReference type="Proteomes" id="UP001279410">
    <property type="component" value="Unassembled WGS sequence"/>
</dbReference>
<gene>
    <name evidence="2" type="ORF">AKAME5_002311600</name>
</gene>
<feature type="compositionally biased region" description="Basic and acidic residues" evidence="1">
    <location>
        <begin position="1"/>
        <end position="17"/>
    </location>
</feature>
<name>A0AAD3RKD9_LATJO</name>
<evidence type="ECO:0000313" key="2">
    <source>
        <dbReference type="EMBL" id="GLD71792.1"/>
    </source>
</evidence>
<dbReference type="EMBL" id="BRZM01000743">
    <property type="protein sequence ID" value="GLD71792.1"/>
    <property type="molecule type" value="Genomic_DNA"/>
</dbReference>
<feature type="region of interest" description="Disordered" evidence="1">
    <location>
        <begin position="262"/>
        <end position="289"/>
    </location>
</feature>
<organism evidence="2 3">
    <name type="scientific">Lates japonicus</name>
    <name type="common">Japanese lates</name>
    <dbReference type="NCBI Taxonomy" id="270547"/>
    <lineage>
        <taxon>Eukaryota</taxon>
        <taxon>Metazoa</taxon>
        <taxon>Chordata</taxon>
        <taxon>Craniata</taxon>
        <taxon>Vertebrata</taxon>
        <taxon>Euteleostomi</taxon>
        <taxon>Actinopterygii</taxon>
        <taxon>Neopterygii</taxon>
        <taxon>Teleostei</taxon>
        <taxon>Neoteleostei</taxon>
        <taxon>Acanthomorphata</taxon>
        <taxon>Carangaria</taxon>
        <taxon>Carangaria incertae sedis</taxon>
        <taxon>Centropomidae</taxon>
        <taxon>Lates</taxon>
    </lineage>
</organism>
<feature type="compositionally biased region" description="Low complexity" evidence="1">
    <location>
        <begin position="118"/>
        <end position="135"/>
    </location>
</feature>
<reference evidence="2" key="1">
    <citation type="submission" date="2022-08" db="EMBL/GenBank/DDBJ databases">
        <title>Genome sequencing of akame (Lates japonicus).</title>
        <authorList>
            <person name="Hashiguchi Y."/>
            <person name="Takahashi H."/>
        </authorList>
    </citation>
    <scope>NUCLEOTIDE SEQUENCE</scope>
    <source>
        <strain evidence="2">Kochi</strain>
    </source>
</reference>
<feature type="compositionally biased region" description="Acidic residues" evidence="1">
    <location>
        <begin position="202"/>
        <end position="215"/>
    </location>
</feature>
<feature type="compositionally biased region" description="Polar residues" evidence="1">
    <location>
        <begin position="224"/>
        <end position="239"/>
    </location>
</feature>
<feature type="compositionally biased region" description="Low complexity" evidence="1">
    <location>
        <begin position="98"/>
        <end position="107"/>
    </location>
</feature>
<proteinExistence type="predicted"/>
<feature type="region of interest" description="Disordered" evidence="1">
    <location>
        <begin position="55"/>
        <end position="248"/>
    </location>
</feature>
<dbReference type="AlphaFoldDB" id="A0AAD3RKD9"/>
<keyword evidence="3" id="KW-1185">Reference proteome</keyword>
<protein>
    <submittedName>
        <fullName evidence="2">Versican core protein-like isoform X1</fullName>
    </submittedName>
</protein>